<dbReference type="EMBL" id="BMMS01000025">
    <property type="protein sequence ID" value="GGO95267.1"/>
    <property type="molecule type" value="Genomic_DNA"/>
</dbReference>
<dbReference type="AlphaFoldDB" id="A0A918E157"/>
<reference evidence="1" key="2">
    <citation type="submission" date="2020-09" db="EMBL/GenBank/DDBJ databases">
        <authorList>
            <person name="Sun Q."/>
            <person name="Zhou Y."/>
        </authorList>
    </citation>
    <scope>NUCLEOTIDE SEQUENCE</scope>
    <source>
        <strain evidence="1">CGMCC 4.7201</strain>
    </source>
</reference>
<proteinExistence type="predicted"/>
<dbReference type="Proteomes" id="UP000641932">
    <property type="component" value="Unassembled WGS sequence"/>
</dbReference>
<evidence type="ECO:0000313" key="2">
    <source>
        <dbReference type="Proteomes" id="UP000641932"/>
    </source>
</evidence>
<sequence>MVFSFSGVSGEKNFSQLAFTSARAAFSSAGPVLCPDCEAAGLDGSLAVDEGLGLAPPPPLSLHPETARTSAVATAATAPKALRVPGRPVRTVRTMCLTVPSKALLLLMA</sequence>
<protein>
    <submittedName>
        <fullName evidence="1">Uncharacterized protein</fullName>
    </submittedName>
</protein>
<name>A0A918E157_9ACTN</name>
<reference evidence="1" key="1">
    <citation type="journal article" date="2014" name="Int. J. Syst. Evol. Microbiol.">
        <title>Complete genome sequence of Corynebacterium casei LMG S-19264T (=DSM 44701T), isolated from a smear-ripened cheese.</title>
        <authorList>
            <consortium name="US DOE Joint Genome Institute (JGI-PGF)"/>
            <person name="Walter F."/>
            <person name="Albersmeier A."/>
            <person name="Kalinowski J."/>
            <person name="Ruckert C."/>
        </authorList>
    </citation>
    <scope>NUCLEOTIDE SEQUENCE</scope>
    <source>
        <strain evidence="1">CGMCC 4.7201</strain>
    </source>
</reference>
<gene>
    <name evidence="1" type="ORF">GCM10012280_52060</name>
</gene>
<accession>A0A918E157</accession>
<organism evidence="1 2">
    <name type="scientific">Wenjunlia tyrosinilytica</name>
    <dbReference type="NCBI Taxonomy" id="1544741"/>
    <lineage>
        <taxon>Bacteria</taxon>
        <taxon>Bacillati</taxon>
        <taxon>Actinomycetota</taxon>
        <taxon>Actinomycetes</taxon>
        <taxon>Kitasatosporales</taxon>
        <taxon>Streptomycetaceae</taxon>
        <taxon>Wenjunlia</taxon>
    </lineage>
</organism>
<keyword evidence="2" id="KW-1185">Reference proteome</keyword>
<evidence type="ECO:0000313" key="1">
    <source>
        <dbReference type="EMBL" id="GGO95267.1"/>
    </source>
</evidence>
<comment type="caution">
    <text evidence="1">The sequence shown here is derived from an EMBL/GenBank/DDBJ whole genome shotgun (WGS) entry which is preliminary data.</text>
</comment>